<gene>
    <name evidence="6" type="ORF">M0651_08360</name>
</gene>
<dbReference type="FunFam" id="3.40.50.300:FF:000011">
    <property type="entry name" value="Putative ABC transporter ATP-binding component"/>
    <property type="match status" value="1"/>
</dbReference>
<sequence length="541" mass="61090">MISTNGVTLRYGKRALFEDVNIKFTPGNCYGLIGANGAGKSTFLKILSGEIEANQGEVFMTPGERMAVLKQNHYEYDEYPVLETVIMGHSRLYSIMKEKDALYAKADFSEEDGMRAGELEGEFAELNGWDAEPDAAALLIGLGIPRELHDKKMAELSGNEKVRVLLAQALFGRPNNLLLDEPTNHLDLESIQWLENFLMDYEGTVIVVSHDRHFLNKVCTHIADIDFGKIQMYVGNYDFWYESSQLALQLQRDANKKKEEKIKELQAFIQRFSANASKSKQATSRKKQLDKITLDDLRPSNRKYPFLNFKAEREAGKQLLTVDGLTKTVEGDKVLDNVSFVVNKGDKIAFVGPNSLPKTTLFQVVMGELEADGGEYSWGVTTSQAYFPKDNSSYFDGVDLNLVEWLRQYSNDQDETFLRGFLGRMLFSGEEALKKASVLSGGEKVRCMLAKMMLNGANVLLFDEPTNHLDLESITALNNGLIDFDGTILFTSHDHQFIQTIANRIIEITPNGIIDRVMTYDEYLESEEIQNLRKSMYPEEV</sequence>
<evidence type="ECO:0000256" key="3">
    <source>
        <dbReference type="ARBA" id="ARBA00022840"/>
    </source>
</evidence>
<dbReference type="Pfam" id="PF12848">
    <property type="entry name" value="ABC_tran_Xtn"/>
    <property type="match status" value="1"/>
</dbReference>
<dbReference type="FunFam" id="3.40.50.300:FF:000070">
    <property type="entry name" value="Putative ABC transporter ATP-binding component"/>
    <property type="match status" value="1"/>
</dbReference>
<reference evidence="6" key="1">
    <citation type="submission" date="2022-04" db="EMBL/GenBank/DDBJ databases">
        <authorList>
            <person name="Seo M.-J."/>
        </authorList>
    </citation>
    <scope>NUCLEOTIDE SEQUENCE</scope>
    <source>
        <strain evidence="6">MBLB2552</strain>
    </source>
</reference>
<feature type="domain" description="ABC transporter" evidence="5">
    <location>
        <begin position="320"/>
        <end position="536"/>
    </location>
</feature>
<accession>A0A9X1XXN5</accession>
<proteinExistence type="predicted"/>
<dbReference type="InterPro" id="IPR027417">
    <property type="entry name" value="P-loop_NTPase"/>
</dbReference>
<evidence type="ECO:0000313" key="7">
    <source>
        <dbReference type="Proteomes" id="UP001139534"/>
    </source>
</evidence>
<dbReference type="AlphaFoldDB" id="A0A9X1XXN5"/>
<dbReference type="InterPro" id="IPR032781">
    <property type="entry name" value="ABC_tran_Xtn"/>
</dbReference>
<evidence type="ECO:0000313" key="6">
    <source>
        <dbReference type="EMBL" id="MCK8487179.1"/>
    </source>
</evidence>
<dbReference type="GO" id="GO:0016887">
    <property type="term" value="F:ATP hydrolysis activity"/>
    <property type="evidence" value="ECO:0007669"/>
    <property type="project" value="InterPro"/>
</dbReference>
<keyword evidence="7" id="KW-1185">Reference proteome</keyword>
<organism evidence="6 7">
    <name type="scientific">Paenibacillus mellifer</name>
    <dbReference type="NCBI Taxonomy" id="2937794"/>
    <lineage>
        <taxon>Bacteria</taxon>
        <taxon>Bacillati</taxon>
        <taxon>Bacillota</taxon>
        <taxon>Bacilli</taxon>
        <taxon>Bacillales</taxon>
        <taxon>Paenibacillaceae</taxon>
        <taxon>Paenibacillus</taxon>
    </lineage>
</organism>
<keyword evidence="3 6" id="KW-0067">ATP-binding</keyword>
<dbReference type="SMART" id="SM00382">
    <property type="entry name" value="AAA"/>
    <property type="match status" value="2"/>
</dbReference>
<dbReference type="InterPro" id="IPR003439">
    <property type="entry name" value="ABC_transporter-like_ATP-bd"/>
</dbReference>
<dbReference type="CDD" id="cd03221">
    <property type="entry name" value="ABCF_EF-3"/>
    <property type="match status" value="2"/>
</dbReference>
<evidence type="ECO:0000256" key="1">
    <source>
        <dbReference type="ARBA" id="ARBA00022737"/>
    </source>
</evidence>
<dbReference type="Proteomes" id="UP001139534">
    <property type="component" value="Unassembled WGS sequence"/>
</dbReference>
<feature type="domain" description="ABC transporter" evidence="5">
    <location>
        <begin position="2"/>
        <end position="252"/>
    </location>
</feature>
<dbReference type="RefSeq" id="WP_248551382.1">
    <property type="nucleotide sequence ID" value="NZ_JALPRK010000005.1"/>
</dbReference>
<evidence type="ECO:0000259" key="5">
    <source>
        <dbReference type="PROSITE" id="PS50893"/>
    </source>
</evidence>
<dbReference type="EMBL" id="JALPRK010000005">
    <property type="protein sequence ID" value="MCK8487179.1"/>
    <property type="molecule type" value="Genomic_DNA"/>
</dbReference>
<dbReference type="Pfam" id="PF00005">
    <property type="entry name" value="ABC_tran"/>
    <property type="match status" value="2"/>
</dbReference>
<comment type="caution">
    <text evidence="6">The sequence shown here is derived from an EMBL/GenBank/DDBJ whole genome shotgun (WGS) entry which is preliminary data.</text>
</comment>
<keyword evidence="1" id="KW-0677">Repeat</keyword>
<feature type="coiled-coil region" evidence="4">
    <location>
        <begin position="248"/>
        <end position="275"/>
    </location>
</feature>
<dbReference type="Gene3D" id="3.40.50.300">
    <property type="entry name" value="P-loop containing nucleotide triphosphate hydrolases"/>
    <property type="match status" value="2"/>
</dbReference>
<dbReference type="PANTHER" id="PTHR42855">
    <property type="entry name" value="ABC TRANSPORTER ATP-BINDING SUBUNIT"/>
    <property type="match status" value="1"/>
</dbReference>
<keyword evidence="2" id="KW-0547">Nucleotide-binding</keyword>
<keyword evidence="4" id="KW-0175">Coiled coil</keyword>
<dbReference type="InterPro" id="IPR003593">
    <property type="entry name" value="AAA+_ATPase"/>
</dbReference>
<dbReference type="PROSITE" id="PS50893">
    <property type="entry name" value="ABC_TRANSPORTER_2"/>
    <property type="match status" value="2"/>
</dbReference>
<dbReference type="InterPro" id="IPR051309">
    <property type="entry name" value="ABCF_ATPase"/>
</dbReference>
<dbReference type="SUPFAM" id="SSF52540">
    <property type="entry name" value="P-loop containing nucleoside triphosphate hydrolases"/>
    <property type="match status" value="2"/>
</dbReference>
<evidence type="ECO:0000256" key="2">
    <source>
        <dbReference type="ARBA" id="ARBA00022741"/>
    </source>
</evidence>
<evidence type="ECO:0000256" key="4">
    <source>
        <dbReference type="SAM" id="Coils"/>
    </source>
</evidence>
<name>A0A9X1XXN5_9BACL</name>
<protein>
    <submittedName>
        <fullName evidence="6">ATP-binding cassette domain-containing protein</fullName>
    </submittedName>
</protein>
<dbReference type="PANTHER" id="PTHR42855:SF2">
    <property type="entry name" value="DRUG RESISTANCE ABC TRANSPORTER,ATP-BINDING PROTEIN"/>
    <property type="match status" value="1"/>
</dbReference>
<dbReference type="GO" id="GO:0005524">
    <property type="term" value="F:ATP binding"/>
    <property type="evidence" value="ECO:0007669"/>
    <property type="project" value="UniProtKB-KW"/>
</dbReference>